<dbReference type="OrthoDB" id="9803354at2"/>
<accession>A0A372ING2</accession>
<evidence type="ECO:0000256" key="3">
    <source>
        <dbReference type="ARBA" id="ARBA00022576"/>
    </source>
</evidence>
<dbReference type="RefSeq" id="WP_117300477.1">
    <property type="nucleotide sequence ID" value="NZ_QVQT02000004.1"/>
</dbReference>
<comment type="caution">
    <text evidence="7">The sequence shown here is derived from an EMBL/GenBank/DDBJ whole genome shotgun (WGS) entry which is preliminary data.</text>
</comment>
<dbReference type="InterPro" id="IPR050596">
    <property type="entry name" value="AspAT/PAT-like"/>
</dbReference>
<dbReference type="PANTHER" id="PTHR46383:SF1">
    <property type="entry name" value="ASPARTATE AMINOTRANSFERASE"/>
    <property type="match status" value="1"/>
</dbReference>
<dbReference type="AlphaFoldDB" id="A0A372ING2"/>
<dbReference type="GO" id="GO:0006520">
    <property type="term" value="P:amino acid metabolic process"/>
    <property type="evidence" value="ECO:0007669"/>
    <property type="project" value="InterPro"/>
</dbReference>
<dbReference type="Proteomes" id="UP000264702">
    <property type="component" value="Unassembled WGS sequence"/>
</dbReference>
<dbReference type="CDD" id="cd00609">
    <property type="entry name" value="AAT_like"/>
    <property type="match status" value="1"/>
</dbReference>
<evidence type="ECO:0000256" key="1">
    <source>
        <dbReference type="ARBA" id="ARBA00001933"/>
    </source>
</evidence>
<evidence type="ECO:0000256" key="2">
    <source>
        <dbReference type="ARBA" id="ARBA00007441"/>
    </source>
</evidence>
<gene>
    <name evidence="7" type="ORF">D0Y96_12850</name>
</gene>
<keyword evidence="4 7" id="KW-0808">Transferase</keyword>
<comment type="cofactor">
    <cofactor evidence="1">
        <name>pyridoxal 5'-phosphate</name>
        <dbReference type="ChEBI" id="CHEBI:597326"/>
    </cofactor>
</comment>
<evidence type="ECO:0000259" key="6">
    <source>
        <dbReference type="Pfam" id="PF00155"/>
    </source>
</evidence>
<comment type="similarity">
    <text evidence="2">Belongs to the class-I pyridoxal-phosphate-dependent aminotransferase family.</text>
</comment>
<dbReference type="FunFam" id="3.40.640.10:FF:000033">
    <property type="entry name" value="Aspartate aminotransferase"/>
    <property type="match status" value="1"/>
</dbReference>
<evidence type="ECO:0000256" key="4">
    <source>
        <dbReference type="ARBA" id="ARBA00022679"/>
    </source>
</evidence>
<dbReference type="GO" id="GO:0030170">
    <property type="term" value="F:pyridoxal phosphate binding"/>
    <property type="evidence" value="ECO:0007669"/>
    <property type="project" value="InterPro"/>
</dbReference>
<dbReference type="GO" id="GO:0008483">
    <property type="term" value="F:transaminase activity"/>
    <property type="evidence" value="ECO:0007669"/>
    <property type="project" value="UniProtKB-KW"/>
</dbReference>
<dbReference type="InterPro" id="IPR015424">
    <property type="entry name" value="PyrdxlP-dep_Trfase"/>
</dbReference>
<keyword evidence="5" id="KW-0663">Pyridoxal phosphate</keyword>
<keyword evidence="8" id="KW-1185">Reference proteome</keyword>
<dbReference type="Gene3D" id="3.40.640.10">
    <property type="entry name" value="Type I PLP-dependent aspartate aminotransferase-like (Major domain)"/>
    <property type="match status" value="1"/>
</dbReference>
<feature type="domain" description="Aminotransferase class I/classII large" evidence="6">
    <location>
        <begin position="45"/>
        <end position="385"/>
    </location>
</feature>
<evidence type="ECO:0000313" key="8">
    <source>
        <dbReference type="Proteomes" id="UP000264702"/>
    </source>
</evidence>
<reference evidence="7 8" key="1">
    <citation type="submission" date="2018-08" db="EMBL/GenBank/DDBJ databases">
        <title>Acidipila sp. 4G-K13, an acidobacterium isolated from forest soil.</title>
        <authorList>
            <person name="Gao Z.-H."/>
            <person name="Qiu L.-H."/>
        </authorList>
    </citation>
    <scope>NUCLEOTIDE SEQUENCE [LARGE SCALE GENOMIC DNA]</scope>
    <source>
        <strain evidence="7 8">4G-K13</strain>
    </source>
</reference>
<evidence type="ECO:0000256" key="5">
    <source>
        <dbReference type="ARBA" id="ARBA00022898"/>
    </source>
</evidence>
<dbReference type="InterPro" id="IPR004839">
    <property type="entry name" value="Aminotransferase_I/II_large"/>
</dbReference>
<dbReference type="InterPro" id="IPR015421">
    <property type="entry name" value="PyrdxlP-dep_Trfase_major"/>
</dbReference>
<name>A0A372ING2_9BACT</name>
<organism evidence="7 8">
    <name type="scientific">Paracidobacterium acidisoli</name>
    <dbReference type="NCBI Taxonomy" id="2303751"/>
    <lineage>
        <taxon>Bacteria</taxon>
        <taxon>Pseudomonadati</taxon>
        <taxon>Acidobacteriota</taxon>
        <taxon>Terriglobia</taxon>
        <taxon>Terriglobales</taxon>
        <taxon>Acidobacteriaceae</taxon>
        <taxon>Paracidobacterium</taxon>
    </lineage>
</organism>
<sequence length="391" mass="43063">MVTRKNEIRVAKRLDEVGFSDIVQIRNRVLELRTAGQVVHAFHGGEPFFETPEAIKYAMMRALVENRTKYAESSGIAPLREAIADKLKTKNSLDAGIEDVMITAGGAHALYAAFQSVLDPGDDVLLFSPYWTPIRDMITVAEARPLLIPTATARRNGLTKTLEHFTTPKARAIYYNTPQNPSGVVFSRAEAEEVAAFARAHNLIVIADEAYEDLVYEGEHVSIASLPGMAERTITAYTFSKTYGMTGWRIGYAVAKEPFMTAVRKIVLYSSNGVSTPTQWAALKALALSRSMIDARREEYRQRRDLLVKGLNEAGLECETPEGAFYAFPSVTKIHKDSRRAAALLLDKAHVVTVPGVVFGAQGEGHLRFGYAVSPESIEAGLEALHRFVKG</sequence>
<dbReference type="Pfam" id="PF00155">
    <property type="entry name" value="Aminotran_1_2"/>
    <property type="match status" value="1"/>
</dbReference>
<evidence type="ECO:0000313" key="7">
    <source>
        <dbReference type="EMBL" id="RFU16281.1"/>
    </source>
</evidence>
<dbReference type="SUPFAM" id="SSF53383">
    <property type="entry name" value="PLP-dependent transferases"/>
    <property type="match status" value="1"/>
</dbReference>
<proteinExistence type="inferred from homology"/>
<keyword evidence="3 7" id="KW-0032">Aminotransferase</keyword>
<dbReference type="PANTHER" id="PTHR46383">
    <property type="entry name" value="ASPARTATE AMINOTRANSFERASE"/>
    <property type="match status" value="1"/>
</dbReference>
<dbReference type="EMBL" id="QVQT01000004">
    <property type="protein sequence ID" value="RFU16281.1"/>
    <property type="molecule type" value="Genomic_DNA"/>
</dbReference>
<protein>
    <submittedName>
        <fullName evidence="7">Aminotransferase class I/II-fold pyridoxal phosphate-dependent enzyme</fullName>
    </submittedName>
</protein>